<proteinExistence type="inferred from homology"/>
<dbReference type="InterPro" id="IPR045263">
    <property type="entry name" value="GLUT"/>
</dbReference>
<keyword evidence="5" id="KW-1003">Cell membrane</keyword>
<evidence type="ECO:0000256" key="7">
    <source>
        <dbReference type="ARBA" id="ARBA00022692"/>
    </source>
</evidence>
<feature type="transmembrane region" description="Helical" evidence="12">
    <location>
        <begin position="402"/>
        <end position="425"/>
    </location>
</feature>
<dbReference type="InterPro" id="IPR003663">
    <property type="entry name" value="Sugar/inositol_transpt"/>
</dbReference>
<dbReference type="PRINTS" id="PR00171">
    <property type="entry name" value="SUGRTRNSPORT"/>
</dbReference>
<comment type="caution">
    <text evidence="14">The sequence shown here is derived from an EMBL/GenBank/DDBJ whole genome shotgun (WGS) entry which is preliminary data.</text>
</comment>
<comment type="catalytic activity">
    <reaction evidence="1">
        <text>D-glucose(out) = D-glucose(in)</text>
        <dbReference type="Rhea" id="RHEA:60376"/>
        <dbReference type="ChEBI" id="CHEBI:4167"/>
    </reaction>
</comment>
<feature type="domain" description="Major facilitator superfamily (MFS) profile" evidence="13">
    <location>
        <begin position="15"/>
        <end position="456"/>
    </location>
</feature>
<protein>
    <recommendedName>
        <fullName evidence="13">Major facilitator superfamily (MFS) profile domain-containing protein</fullName>
    </recommendedName>
</protein>
<dbReference type="InterPro" id="IPR036259">
    <property type="entry name" value="MFS_trans_sf"/>
</dbReference>
<feature type="transmembrane region" description="Helical" evidence="12">
    <location>
        <begin position="335"/>
        <end position="358"/>
    </location>
</feature>
<dbReference type="GO" id="GO:0070837">
    <property type="term" value="P:dehydroascorbic acid transport"/>
    <property type="evidence" value="ECO:0007669"/>
    <property type="project" value="TreeGrafter"/>
</dbReference>
<dbReference type="Gene3D" id="1.20.1250.20">
    <property type="entry name" value="MFS general substrate transporter like domains"/>
    <property type="match status" value="1"/>
</dbReference>
<dbReference type="PROSITE" id="PS50850">
    <property type="entry name" value="MFS"/>
    <property type="match status" value="1"/>
</dbReference>
<evidence type="ECO:0000256" key="9">
    <source>
        <dbReference type="ARBA" id="ARBA00023136"/>
    </source>
</evidence>
<feature type="transmembrane region" description="Helical" evidence="12">
    <location>
        <begin position="156"/>
        <end position="176"/>
    </location>
</feature>
<feature type="transmembrane region" description="Helical" evidence="12">
    <location>
        <begin position="307"/>
        <end position="328"/>
    </location>
</feature>
<evidence type="ECO:0000256" key="5">
    <source>
        <dbReference type="ARBA" id="ARBA00022475"/>
    </source>
</evidence>
<evidence type="ECO:0000256" key="4">
    <source>
        <dbReference type="ARBA" id="ARBA00022448"/>
    </source>
</evidence>
<feature type="transmembrane region" description="Helical" evidence="12">
    <location>
        <begin position="12"/>
        <end position="28"/>
    </location>
</feature>
<keyword evidence="4 11" id="KW-0813">Transport</keyword>
<dbReference type="Pfam" id="PF00083">
    <property type="entry name" value="Sugar_tr"/>
    <property type="match status" value="1"/>
</dbReference>
<feature type="transmembrane region" description="Helical" evidence="12">
    <location>
        <begin position="64"/>
        <end position="88"/>
    </location>
</feature>
<feature type="transmembrane region" description="Helical" evidence="12">
    <location>
        <begin position="431"/>
        <end position="450"/>
    </location>
</feature>
<dbReference type="AlphaFoldDB" id="A0A7J6A7H7"/>
<organism evidence="14 15">
    <name type="scientific">Ameiurus melas</name>
    <name type="common">Black bullhead</name>
    <name type="synonym">Silurus melas</name>
    <dbReference type="NCBI Taxonomy" id="219545"/>
    <lineage>
        <taxon>Eukaryota</taxon>
        <taxon>Metazoa</taxon>
        <taxon>Chordata</taxon>
        <taxon>Craniata</taxon>
        <taxon>Vertebrata</taxon>
        <taxon>Euteleostomi</taxon>
        <taxon>Actinopterygii</taxon>
        <taxon>Neopterygii</taxon>
        <taxon>Teleostei</taxon>
        <taxon>Ostariophysi</taxon>
        <taxon>Siluriformes</taxon>
        <taxon>Ictaluridae</taxon>
        <taxon>Ameiurus</taxon>
    </lineage>
</organism>
<feature type="transmembrane region" description="Helical" evidence="12">
    <location>
        <begin position="364"/>
        <end position="390"/>
    </location>
</feature>
<gene>
    <name evidence="14" type="ORF">AMELA_G00195710</name>
</gene>
<evidence type="ECO:0000256" key="10">
    <source>
        <dbReference type="ARBA" id="ARBA00023180"/>
    </source>
</evidence>
<dbReference type="SUPFAM" id="SSF103473">
    <property type="entry name" value="MFS general substrate transporter"/>
    <property type="match status" value="1"/>
</dbReference>
<evidence type="ECO:0000256" key="3">
    <source>
        <dbReference type="ARBA" id="ARBA00007004"/>
    </source>
</evidence>
<keyword evidence="8 12" id="KW-1133">Transmembrane helix</keyword>
<dbReference type="GO" id="GO:0055056">
    <property type="term" value="F:D-glucose transmembrane transporter activity"/>
    <property type="evidence" value="ECO:0007669"/>
    <property type="project" value="TreeGrafter"/>
</dbReference>
<dbReference type="PROSITE" id="PS00217">
    <property type="entry name" value="SUGAR_TRANSPORT_2"/>
    <property type="match status" value="1"/>
</dbReference>
<evidence type="ECO:0000256" key="6">
    <source>
        <dbReference type="ARBA" id="ARBA00022597"/>
    </source>
</evidence>
<sequence>MDSNRKQVTPWLMVAVGTAAIGSLQFGYNTGVINAPQLIIQSFYNETWHNRYNEFIPPTSLTSLWAISVAIFSVGGIFSSFTVGMFVNRLGRRNAMLLANILAFIAAALMGFSKLAASWEMLIIGRLVVGIYSGLSTGFVPMYVGEIAPTALRGALGTLHQLGIVIGILMAQVFGIESIMGNATMWPFLLGFTFVPAVIQCALLPFCPESPRFLLINQNEENKAKTVLKKLRGTEDVGEDIQEMKEESRQMMREKKVTILELFRSPLYRQPLLVAVMLQLSQQFSGINAVFYYSTSIFIRAGVAQPVYATIGAGVVNTVFTIVSLFVVERAGRRTLHLIGLMGMAVSAVCMTIAMALIDKVEGLSYVSIVAIFAFVAFFEIGPGPIPWFIVAELFSQGPRPAAMAVAGFSNWMANFIVGMSFPYVEELTGSYVFIIFTLLLLIFFVFTYFKVPETKGRTFDEISAGFRQNAGSGAEKYGPNEHNMLGTDSQL</sequence>
<dbReference type="NCBIfam" id="TIGR00879">
    <property type="entry name" value="SP"/>
    <property type="match status" value="1"/>
</dbReference>
<evidence type="ECO:0000256" key="11">
    <source>
        <dbReference type="RuleBase" id="RU003346"/>
    </source>
</evidence>
<accession>A0A7J6A7H7</accession>
<evidence type="ECO:0000313" key="14">
    <source>
        <dbReference type="EMBL" id="KAF4078121.1"/>
    </source>
</evidence>
<evidence type="ECO:0000256" key="1">
    <source>
        <dbReference type="ARBA" id="ARBA00000618"/>
    </source>
</evidence>
<reference evidence="14 15" key="1">
    <citation type="submission" date="2020-02" db="EMBL/GenBank/DDBJ databases">
        <title>A chromosome-scale genome assembly of the black bullhead catfish (Ameiurus melas).</title>
        <authorList>
            <person name="Wen M."/>
            <person name="Zham M."/>
            <person name="Cabau C."/>
            <person name="Klopp C."/>
            <person name="Donnadieu C."/>
            <person name="Roques C."/>
            <person name="Bouchez O."/>
            <person name="Lampietro C."/>
            <person name="Jouanno E."/>
            <person name="Herpin A."/>
            <person name="Louis A."/>
            <person name="Berthelot C."/>
            <person name="Parey E."/>
            <person name="Roest-Crollius H."/>
            <person name="Braasch I."/>
            <person name="Postlethwait J."/>
            <person name="Robinson-Rechavi M."/>
            <person name="Echchiki A."/>
            <person name="Begum T."/>
            <person name="Montfort J."/>
            <person name="Schartl M."/>
            <person name="Bobe J."/>
            <person name="Guiguen Y."/>
        </authorList>
    </citation>
    <scope>NUCLEOTIDE SEQUENCE [LARGE SCALE GENOMIC DNA]</scope>
    <source>
        <strain evidence="14">M_S1</strain>
        <tissue evidence="14">Blood</tissue>
    </source>
</reference>
<evidence type="ECO:0000259" key="13">
    <source>
        <dbReference type="PROSITE" id="PS50850"/>
    </source>
</evidence>
<feature type="transmembrane region" description="Helical" evidence="12">
    <location>
        <begin position="123"/>
        <end position="144"/>
    </location>
</feature>
<keyword evidence="9 12" id="KW-0472">Membrane</keyword>
<comment type="subcellular location">
    <subcellularLocation>
        <location evidence="2">Cell membrane</location>
        <topology evidence="2">Multi-pass membrane protein</topology>
    </subcellularLocation>
</comment>
<evidence type="ECO:0000256" key="2">
    <source>
        <dbReference type="ARBA" id="ARBA00004651"/>
    </source>
</evidence>
<dbReference type="Proteomes" id="UP000593565">
    <property type="component" value="Unassembled WGS sequence"/>
</dbReference>
<comment type="similarity">
    <text evidence="3">Belongs to the major facilitator superfamily. Sugar transporter (TC 2.A.1.1) family. Glucose transporter subfamily.</text>
</comment>
<dbReference type="InterPro" id="IPR005829">
    <property type="entry name" value="Sugar_transporter_CS"/>
</dbReference>
<dbReference type="FunFam" id="1.20.1250.20:FF:000040">
    <property type="entry name" value="Solute carrier family 2, facilitated glucose transporter member 1"/>
    <property type="match status" value="1"/>
</dbReference>
<dbReference type="GO" id="GO:0016324">
    <property type="term" value="C:apical plasma membrane"/>
    <property type="evidence" value="ECO:0007669"/>
    <property type="project" value="TreeGrafter"/>
</dbReference>
<evidence type="ECO:0000256" key="8">
    <source>
        <dbReference type="ARBA" id="ARBA00022989"/>
    </source>
</evidence>
<dbReference type="InterPro" id="IPR020846">
    <property type="entry name" value="MFS_dom"/>
</dbReference>
<feature type="transmembrane region" description="Helical" evidence="12">
    <location>
        <begin position="272"/>
        <end position="295"/>
    </location>
</feature>
<evidence type="ECO:0000313" key="15">
    <source>
        <dbReference type="Proteomes" id="UP000593565"/>
    </source>
</evidence>
<dbReference type="EMBL" id="JAAGNN010000017">
    <property type="protein sequence ID" value="KAF4078121.1"/>
    <property type="molecule type" value="Genomic_DNA"/>
</dbReference>
<keyword evidence="7 12" id="KW-0812">Transmembrane</keyword>
<dbReference type="InterPro" id="IPR005828">
    <property type="entry name" value="MFS_sugar_transport-like"/>
</dbReference>
<dbReference type="GO" id="GO:0046323">
    <property type="term" value="P:D-glucose import"/>
    <property type="evidence" value="ECO:0007669"/>
    <property type="project" value="TreeGrafter"/>
</dbReference>
<feature type="transmembrane region" description="Helical" evidence="12">
    <location>
        <begin position="95"/>
        <end position="117"/>
    </location>
</feature>
<dbReference type="GO" id="GO:0032868">
    <property type="term" value="P:response to insulin"/>
    <property type="evidence" value="ECO:0007669"/>
    <property type="project" value="TreeGrafter"/>
</dbReference>
<dbReference type="PANTHER" id="PTHR23503">
    <property type="entry name" value="SOLUTE CARRIER FAMILY 2"/>
    <property type="match status" value="1"/>
</dbReference>
<name>A0A7J6A7H7_AMEME</name>
<evidence type="ECO:0000256" key="12">
    <source>
        <dbReference type="SAM" id="Phobius"/>
    </source>
</evidence>
<dbReference type="PROSITE" id="PS00216">
    <property type="entry name" value="SUGAR_TRANSPORT_1"/>
    <property type="match status" value="1"/>
</dbReference>
<keyword evidence="10" id="KW-0325">Glycoprotein</keyword>
<keyword evidence="6" id="KW-0762">Sugar transport</keyword>
<keyword evidence="15" id="KW-1185">Reference proteome</keyword>
<feature type="transmembrane region" description="Helical" evidence="12">
    <location>
        <begin position="188"/>
        <end position="207"/>
    </location>
</feature>
<dbReference type="CDD" id="cd17431">
    <property type="entry name" value="MFS_GLUT_Class1"/>
    <property type="match status" value="1"/>
</dbReference>
<dbReference type="PANTHER" id="PTHR23503:SF51">
    <property type="entry name" value="SOLUTE CARRIER FAMILY 2, FACILITATED GLUCOSE TRANSPORTER MEMBER 1"/>
    <property type="match status" value="1"/>
</dbReference>
<dbReference type="GO" id="GO:0016323">
    <property type="term" value="C:basolateral plasma membrane"/>
    <property type="evidence" value="ECO:0007669"/>
    <property type="project" value="TreeGrafter"/>
</dbReference>